<gene>
    <name evidence="3" type="ORF">P153DRAFT_17156</name>
</gene>
<evidence type="ECO:0000313" key="4">
    <source>
        <dbReference type="Proteomes" id="UP000799771"/>
    </source>
</evidence>
<evidence type="ECO:0000256" key="1">
    <source>
        <dbReference type="SAM" id="Phobius"/>
    </source>
</evidence>
<feature type="signal peptide" evidence="2">
    <location>
        <begin position="1"/>
        <end position="17"/>
    </location>
</feature>
<keyword evidence="1" id="KW-0812">Transmembrane</keyword>
<keyword evidence="2" id="KW-0732">Signal</keyword>
<feature type="transmembrane region" description="Helical" evidence="1">
    <location>
        <begin position="34"/>
        <end position="53"/>
    </location>
</feature>
<organism evidence="3 4">
    <name type="scientific">Dothidotthia symphoricarpi CBS 119687</name>
    <dbReference type="NCBI Taxonomy" id="1392245"/>
    <lineage>
        <taxon>Eukaryota</taxon>
        <taxon>Fungi</taxon>
        <taxon>Dikarya</taxon>
        <taxon>Ascomycota</taxon>
        <taxon>Pezizomycotina</taxon>
        <taxon>Dothideomycetes</taxon>
        <taxon>Pleosporomycetidae</taxon>
        <taxon>Pleosporales</taxon>
        <taxon>Dothidotthiaceae</taxon>
        <taxon>Dothidotthia</taxon>
    </lineage>
</organism>
<keyword evidence="1" id="KW-0472">Membrane</keyword>
<dbReference type="EMBL" id="ML977506">
    <property type="protein sequence ID" value="KAF2129303.1"/>
    <property type="molecule type" value="Genomic_DNA"/>
</dbReference>
<sequence length="73" mass="8401">MAFFFMVLWVECGYGAAWSVGRFGGGGHILGSRFWYFLLFSLRFFVLGFAAGVRSDEVRRRLMRDDESQGFDT</sequence>
<keyword evidence="4" id="KW-1185">Reference proteome</keyword>
<feature type="chain" id="PRO_5025670631" evidence="2">
    <location>
        <begin position="18"/>
        <end position="73"/>
    </location>
</feature>
<dbReference type="RefSeq" id="XP_033523692.1">
    <property type="nucleotide sequence ID" value="XM_033662304.1"/>
</dbReference>
<dbReference type="AlphaFoldDB" id="A0A6A6ADF2"/>
<dbReference type="Proteomes" id="UP000799771">
    <property type="component" value="Unassembled WGS sequence"/>
</dbReference>
<proteinExistence type="predicted"/>
<evidence type="ECO:0000256" key="2">
    <source>
        <dbReference type="SAM" id="SignalP"/>
    </source>
</evidence>
<keyword evidence="1" id="KW-1133">Transmembrane helix</keyword>
<protein>
    <submittedName>
        <fullName evidence="3">Uncharacterized protein</fullName>
    </submittedName>
</protein>
<accession>A0A6A6ADF2</accession>
<dbReference type="GeneID" id="54402736"/>
<evidence type="ECO:0000313" key="3">
    <source>
        <dbReference type="EMBL" id="KAF2129303.1"/>
    </source>
</evidence>
<reference evidence="3" key="1">
    <citation type="journal article" date="2020" name="Stud. Mycol.">
        <title>101 Dothideomycetes genomes: a test case for predicting lifestyles and emergence of pathogens.</title>
        <authorList>
            <person name="Haridas S."/>
            <person name="Albert R."/>
            <person name="Binder M."/>
            <person name="Bloem J."/>
            <person name="Labutti K."/>
            <person name="Salamov A."/>
            <person name="Andreopoulos B."/>
            <person name="Baker S."/>
            <person name="Barry K."/>
            <person name="Bills G."/>
            <person name="Bluhm B."/>
            <person name="Cannon C."/>
            <person name="Castanera R."/>
            <person name="Culley D."/>
            <person name="Daum C."/>
            <person name="Ezra D."/>
            <person name="Gonzalez J."/>
            <person name="Henrissat B."/>
            <person name="Kuo A."/>
            <person name="Liang C."/>
            <person name="Lipzen A."/>
            <person name="Lutzoni F."/>
            <person name="Magnuson J."/>
            <person name="Mondo S."/>
            <person name="Nolan M."/>
            <person name="Ohm R."/>
            <person name="Pangilinan J."/>
            <person name="Park H.-J."/>
            <person name="Ramirez L."/>
            <person name="Alfaro M."/>
            <person name="Sun H."/>
            <person name="Tritt A."/>
            <person name="Yoshinaga Y."/>
            <person name="Zwiers L.-H."/>
            <person name="Turgeon B."/>
            <person name="Goodwin S."/>
            <person name="Spatafora J."/>
            <person name="Crous P."/>
            <person name="Grigoriev I."/>
        </authorList>
    </citation>
    <scope>NUCLEOTIDE SEQUENCE</scope>
    <source>
        <strain evidence="3">CBS 119687</strain>
    </source>
</reference>
<name>A0A6A6ADF2_9PLEO</name>